<keyword evidence="2" id="KW-1185">Reference proteome</keyword>
<dbReference type="Proteomes" id="UP001055072">
    <property type="component" value="Unassembled WGS sequence"/>
</dbReference>
<organism evidence="1 2">
    <name type="scientific">Irpex rosettiformis</name>
    <dbReference type="NCBI Taxonomy" id="378272"/>
    <lineage>
        <taxon>Eukaryota</taxon>
        <taxon>Fungi</taxon>
        <taxon>Dikarya</taxon>
        <taxon>Basidiomycota</taxon>
        <taxon>Agaricomycotina</taxon>
        <taxon>Agaricomycetes</taxon>
        <taxon>Polyporales</taxon>
        <taxon>Irpicaceae</taxon>
        <taxon>Irpex</taxon>
    </lineage>
</organism>
<dbReference type="EMBL" id="MU274908">
    <property type="protein sequence ID" value="KAI0090181.1"/>
    <property type="molecule type" value="Genomic_DNA"/>
</dbReference>
<comment type="caution">
    <text evidence="1">The sequence shown here is derived from an EMBL/GenBank/DDBJ whole genome shotgun (WGS) entry which is preliminary data.</text>
</comment>
<protein>
    <submittedName>
        <fullName evidence="1">Frag1/DRAM/Sfk1 family-domain-containing protein</fullName>
    </submittedName>
</protein>
<sequence length="989" mass="109719">MAAPAATRRAPYTLTASKIVVVHTYLAYAAFFSALAIGCSLHFRKIVKNGIAGWPEEWFPSVSATIGDWYPERNIFQILIALNSGPRLALVLLQYYLQRSNTSRLPGFLCIVGVLRTLSCGGWVYITSTDDHDWHDILMISYIVCNLPWMYGGIAATTNPKSKSRRRYVANSFFFALVPMIYFFIQHKVHRIPGAYTHYAFFEWALIILDVLYDSILKIDLEHANLQITLGTAGDDIATTILKVIDTDSSKQATKGTKSTVVEQSVLAKPLADLSAISFLSDVYLSYINWSVFTSLTPVLFYFSVWELALSGSELALLSTLSPIVLAIPVVLTVASSRTGRTVLHLLTLTGLGAFVLKSPVERLLAVAFANSALCIGWVVDWSAPPANLGYQSLLTGLGLLLSSISKHANHGNNPVWPIVDERSGGYNKIGITLALLAITNFYTRSSSPARAIAKKYEKQSSTKSDTTPSPTRANWAFDGIALGTLIFTLHCFVADGSTLIAWSWTGYPVKGPLPHLHGSLTHVAQAAGLLLSTAFGSCSSSIFASPLWFVYGAGSAYVTYAYKDWTGYIGGLNFAAFLMSIVPVVFGRAASNKYLARTYTLAFLVNALWDVINTFTVAYAFVPGGEYLRERTDIVLTLQMVAIAIAFKWPAISSSLPASAYTLPSTFKHRAQATLGLFTIASLLVTLYRWPPVPQPYRPGSRVLRAGIWTVHFGIDDEGRDSQRRIRDLIRDMELDVVGLLETDLHRVVYGNRDLTRVMVEDLGFYVDLGPGPNQHTWGAVLLSKFPIINSTHHLLPSPHGELAPAIHAVLDVFGTPVNVIVAHNGQEETPLDRELQATELARIMSSVYPEPVIFLGYVVTKPHATRPNPYEIMVTDGRVHDIDKEDADRWCEYIFYRGLYRTAYARVSRSTITDTELQIGQFQLPKYGHTVVTDSDESRYLRAWRHEMHEDHWFPTDYLPENGGVRGHFYHVFNLPLFYKLPEGAVL</sequence>
<proteinExistence type="predicted"/>
<reference evidence="1" key="1">
    <citation type="journal article" date="2021" name="Environ. Microbiol.">
        <title>Gene family expansions and transcriptome signatures uncover fungal adaptations to wood decay.</title>
        <authorList>
            <person name="Hage H."/>
            <person name="Miyauchi S."/>
            <person name="Viragh M."/>
            <person name="Drula E."/>
            <person name="Min B."/>
            <person name="Chaduli D."/>
            <person name="Navarro D."/>
            <person name="Favel A."/>
            <person name="Norest M."/>
            <person name="Lesage-Meessen L."/>
            <person name="Balint B."/>
            <person name="Merenyi Z."/>
            <person name="de Eugenio L."/>
            <person name="Morin E."/>
            <person name="Martinez A.T."/>
            <person name="Baldrian P."/>
            <person name="Stursova M."/>
            <person name="Martinez M.J."/>
            <person name="Novotny C."/>
            <person name="Magnuson J.K."/>
            <person name="Spatafora J.W."/>
            <person name="Maurice S."/>
            <person name="Pangilinan J."/>
            <person name="Andreopoulos W."/>
            <person name="LaButti K."/>
            <person name="Hundley H."/>
            <person name="Na H."/>
            <person name="Kuo A."/>
            <person name="Barry K."/>
            <person name="Lipzen A."/>
            <person name="Henrissat B."/>
            <person name="Riley R."/>
            <person name="Ahrendt S."/>
            <person name="Nagy L.G."/>
            <person name="Grigoriev I.V."/>
            <person name="Martin F."/>
            <person name="Rosso M.N."/>
        </authorList>
    </citation>
    <scope>NUCLEOTIDE SEQUENCE</scope>
    <source>
        <strain evidence="1">CBS 384.51</strain>
    </source>
</reference>
<accession>A0ACB8U7H9</accession>
<name>A0ACB8U7H9_9APHY</name>
<evidence type="ECO:0000313" key="1">
    <source>
        <dbReference type="EMBL" id="KAI0090181.1"/>
    </source>
</evidence>
<evidence type="ECO:0000313" key="2">
    <source>
        <dbReference type="Proteomes" id="UP001055072"/>
    </source>
</evidence>
<gene>
    <name evidence="1" type="ORF">BDY19DRAFT_992406</name>
</gene>